<dbReference type="KEGG" id="ccel:CCDG5_0231"/>
<evidence type="ECO:0000313" key="9">
    <source>
        <dbReference type="EMBL" id="CDZ23374.1"/>
    </source>
</evidence>
<keyword evidence="5" id="KW-0788">Thiol protease</keyword>
<dbReference type="Gene3D" id="2.20.230.10">
    <property type="entry name" value="Resuscitation-promoting factor rpfb"/>
    <property type="match status" value="1"/>
</dbReference>
<accession>A0A078KQK0</accession>
<dbReference type="Pfam" id="PF00877">
    <property type="entry name" value="NLPC_P60"/>
    <property type="match status" value="1"/>
</dbReference>
<dbReference type="STRING" id="29343.CCDG5_0231"/>
<keyword evidence="10" id="KW-1185">Reference proteome</keyword>
<evidence type="ECO:0000256" key="3">
    <source>
        <dbReference type="ARBA" id="ARBA00022729"/>
    </source>
</evidence>
<dbReference type="SUPFAM" id="SSF54001">
    <property type="entry name" value="Cysteine proteinases"/>
    <property type="match status" value="1"/>
</dbReference>
<evidence type="ECO:0000256" key="6">
    <source>
        <dbReference type="SAM" id="Phobius"/>
    </source>
</evidence>
<dbReference type="PANTHER" id="PTHR47053">
    <property type="entry name" value="MUREIN DD-ENDOPEPTIDASE MEPH-RELATED"/>
    <property type="match status" value="1"/>
</dbReference>
<evidence type="ECO:0000256" key="1">
    <source>
        <dbReference type="ARBA" id="ARBA00007074"/>
    </source>
</evidence>
<organism evidence="9 10">
    <name type="scientific">[Clostridium] cellulosi</name>
    <dbReference type="NCBI Taxonomy" id="29343"/>
    <lineage>
        <taxon>Bacteria</taxon>
        <taxon>Bacillati</taxon>
        <taxon>Bacillota</taxon>
        <taxon>Clostridia</taxon>
        <taxon>Eubacteriales</taxon>
        <taxon>Oscillospiraceae</taxon>
        <taxon>Oscillospiraceae incertae sedis</taxon>
    </lineage>
</organism>
<evidence type="ECO:0000259" key="7">
    <source>
        <dbReference type="PROSITE" id="PS51109"/>
    </source>
</evidence>
<dbReference type="AlphaFoldDB" id="A0A078KQK0"/>
<feature type="domain" description="G5" evidence="7">
    <location>
        <begin position="366"/>
        <end position="446"/>
    </location>
</feature>
<keyword evidence="3" id="KW-0732">Signal</keyword>
<keyword evidence="6" id="KW-0812">Transmembrane</keyword>
<dbReference type="GO" id="GO:0006508">
    <property type="term" value="P:proteolysis"/>
    <property type="evidence" value="ECO:0007669"/>
    <property type="project" value="UniProtKB-KW"/>
</dbReference>
<comment type="similarity">
    <text evidence="1">Belongs to the peptidase C40 family.</text>
</comment>
<dbReference type="EMBL" id="LM995447">
    <property type="protein sequence ID" value="CDZ23374.1"/>
    <property type="molecule type" value="Genomic_DNA"/>
</dbReference>
<dbReference type="SMART" id="SM01208">
    <property type="entry name" value="G5"/>
    <property type="match status" value="1"/>
</dbReference>
<evidence type="ECO:0000256" key="2">
    <source>
        <dbReference type="ARBA" id="ARBA00022670"/>
    </source>
</evidence>
<proteinExistence type="inferred from homology"/>
<evidence type="ECO:0000256" key="4">
    <source>
        <dbReference type="ARBA" id="ARBA00022801"/>
    </source>
</evidence>
<dbReference type="GO" id="GO:0008234">
    <property type="term" value="F:cysteine-type peptidase activity"/>
    <property type="evidence" value="ECO:0007669"/>
    <property type="project" value="UniProtKB-KW"/>
</dbReference>
<dbReference type="InterPro" id="IPR051202">
    <property type="entry name" value="Peptidase_C40"/>
</dbReference>
<dbReference type="HOGENOM" id="CLU_460581_0_0_9"/>
<keyword evidence="2" id="KW-0645">Protease</keyword>
<dbReference type="PROSITE" id="PS51109">
    <property type="entry name" value="G5"/>
    <property type="match status" value="1"/>
</dbReference>
<dbReference type="Pfam" id="PF07501">
    <property type="entry name" value="G5"/>
    <property type="match status" value="1"/>
</dbReference>
<name>A0A078KQK0_9FIRM</name>
<dbReference type="PATRIC" id="fig|29343.3.peg.235"/>
<dbReference type="PANTHER" id="PTHR47053:SF1">
    <property type="entry name" value="MUREIN DD-ENDOPEPTIDASE MEPH-RELATED"/>
    <property type="match status" value="1"/>
</dbReference>
<keyword evidence="6" id="KW-1133">Transmembrane helix</keyword>
<evidence type="ECO:0000256" key="5">
    <source>
        <dbReference type="ARBA" id="ARBA00022807"/>
    </source>
</evidence>
<sequence>MAQRRKQKNSFSIHSAMAKPPLIRILRFLYKTSYLTGKAAIRLFKRIESGFNAVFEIVLAELFSGIKDLLRNISEFKRTRAVRGDISVTRGIINFGRNFRSLFRICREAIIRGGLINGLVVAGRFIKRGISKSFASKKSALNYIAPAAAIFVLILTINFWSNATFALSISYNGKELGVVASEQTFRNAADEVEKDVSDASGSSFALDGKVTMKLVLAKKSDLLNEEQMYNNIILKSCEGVKNGYGLYVDNRLAGANTESGAIEAMLNDMTKEYKKDPDVQSVEFNQDVQIKSGLFPDSVFKSIDEIKKTVTGGDDTSSVSDSTAPIKADSGVFRISLDPLYAMNLSDGNGISDSDAIVTGSSSPILTIKVVKTEVYERQIPYQTEQTTSDKVKSGKTIIKTYGQNGIERIVAAVSYVDGVKVGEEIISTTVTKQPVNQKVVVGTKKKSSSSYYGGSYSYDDDGSVSSSVSKVLKYARSALGIPYVFGGTTRSGFDCSGFTAYVYSKVGKRLPHSAAAQSAYGSYVSRSNLRAGDLVFFDTNGGHNNITHVGIYIGGGKFIDASSSRPRAVTIDSLNSSYYSSRYMTARRILK</sequence>
<reference evidence="10" key="1">
    <citation type="submission" date="2014-07" db="EMBL/GenBank/DDBJ databases">
        <authorList>
            <person name="Wibberg D."/>
        </authorList>
    </citation>
    <scope>NUCLEOTIDE SEQUENCE [LARGE SCALE GENOMIC DNA]</scope>
    <source>
        <strain evidence="10">DG5</strain>
    </source>
</reference>
<dbReference type="Proteomes" id="UP000032431">
    <property type="component" value="Chromosome I"/>
</dbReference>
<dbReference type="InterPro" id="IPR038765">
    <property type="entry name" value="Papain-like_cys_pep_sf"/>
</dbReference>
<keyword evidence="4" id="KW-0378">Hydrolase</keyword>
<feature type="domain" description="NlpC/P60" evidence="8">
    <location>
        <begin position="466"/>
        <end position="591"/>
    </location>
</feature>
<evidence type="ECO:0000313" key="10">
    <source>
        <dbReference type="Proteomes" id="UP000032431"/>
    </source>
</evidence>
<protein>
    <submittedName>
        <fullName evidence="9">Putative membrane protein</fullName>
    </submittedName>
</protein>
<gene>
    <name evidence="9" type="ORF">CCDG5_0231</name>
</gene>
<dbReference type="OrthoDB" id="9808890at2"/>
<keyword evidence="6" id="KW-0472">Membrane</keyword>
<dbReference type="InterPro" id="IPR011098">
    <property type="entry name" value="G5_dom"/>
</dbReference>
<evidence type="ECO:0000259" key="8">
    <source>
        <dbReference type="PROSITE" id="PS51935"/>
    </source>
</evidence>
<dbReference type="InterPro" id="IPR000064">
    <property type="entry name" value="NLP_P60_dom"/>
</dbReference>
<dbReference type="PROSITE" id="PS51935">
    <property type="entry name" value="NLPC_P60"/>
    <property type="match status" value="1"/>
</dbReference>
<feature type="transmembrane region" description="Helical" evidence="6">
    <location>
        <begin position="140"/>
        <end position="160"/>
    </location>
</feature>
<dbReference type="Gene3D" id="3.90.1720.10">
    <property type="entry name" value="endopeptidase domain like (from Nostoc punctiforme)"/>
    <property type="match status" value="1"/>
</dbReference>